<dbReference type="AlphaFoldDB" id="F4H833"/>
<gene>
    <name evidence="1" type="ordered locus">Celf_2872</name>
</gene>
<dbReference type="Proteomes" id="UP000008460">
    <property type="component" value="Chromosome"/>
</dbReference>
<proteinExistence type="predicted"/>
<organism evidence="1 2">
    <name type="scientific">Cellulomonas fimi (strain ATCC 484 / DSM 20113 / JCM 1341 / CCUG 24087 / LMG 16345 / NBRC 15513 / NCIMB 8980 / NCTC 7547 / NRS-133)</name>
    <dbReference type="NCBI Taxonomy" id="590998"/>
    <lineage>
        <taxon>Bacteria</taxon>
        <taxon>Bacillati</taxon>
        <taxon>Actinomycetota</taxon>
        <taxon>Actinomycetes</taxon>
        <taxon>Micrococcales</taxon>
        <taxon>Cellulomonadaceae</taxon>
        <taxon>Cellulomonas</taxon>
    </lineage>
</organism>
<dbReference type="RefSeq" id="WP_013772020.1">
    <property type="nucleotide sequence ID" value="NC_015514.1"/>
</dbReference>
<protein>
    <submittedName>
        <fullName evidence="1">Uncharacterized protein</fullName>
    </submittedName>
</protein>
<evidence type="ECO:0000313" key="2">
    <source>
        <dbReference type="Proteomes" id="UP000008460"/>
    </source>
</evidence>
<accession>F4H833</accession>
<evidence type="ECO:0000313" key="1">
    <source>
        <dbReference type="EMBL" id="AEE46994.1"/>
    </source>
</evidence>
<dbReference type="KEGG" id="cfi:Celf_2872"/>
<dbReference type="HOGENOM" id="CLU_2991827_0_0_11"/>
<keyword evidence="2" id="KW-1185">Reference proteome</keyword>
<name>F4H833_CELFA</name>
<dbReference type="STRING" id="590998.Celf_2872"/>
<dbReference type="EMBL" id="CP002666">
    <property type="protein sequence ID" value="AEE46994.1"/>
    <property type="molecule type" value="Genomic_DNA"/>
</dbReference>
<reference evidence="1 2" key="1">
    <citation type="submission" date="2011-04" db="EMBL/GenBank/DDBJ databases">
        <title>Complete sequence of Cellulomonas fimi ATCC 484.</title>
        <authorList>
            <consortium name="US DOE Joint Genome Institute"/>
            <person name="Lucas S."/>
            <person name="Han J."/>
            <person name="Lapidus A."/>
            <person name="Cheng J.-F."/>
            <person name="Goodwin L."/>
            <person name="Pitluck S."/>
            <person name="Peters L."/>
            <person name="Chertkov O."/>
            <person name="Detter J.C."/>
            <person name="Han C."/>
            <person name="Tapia R."/>
            <person name="Land M."/>
            <person name="Hauser L."/>
            <person name="Kyrpides N."/>
            <person name="Ivanova N."/>
            <person name="Ovchinnikova G."/>
            <person name="Pagani I."/>
            <person name="Mead D."/>
            <person name="Brumm P."/>
            <person name="Woyke T."/>
        </authorList>
    </citation>
    <scope>NUCLEOTIDE SEQUENCE [LARGE SCALE GENOMIC DNA]</scope>
    <source>
        <strain evidence="2">ATCC 484 / DSM 20113 / JCM 1341 / NBRC 15513 / NCIMB 8980 / NCTC 7547</strain>
    </source>
</reference>
<sequence length="60" mass="6760">MNAEWHDAHVLGQGAPMDARVTWHLAHAQECGCRDIPRTVREELERRGVEVPDRTAVNDG</sequence>